<keyword evidence="2" id="KW-0812">Transmembrane</keyword>
<feature type="transmembrane region" description="Helical" evidence="2">
    <location>
        <begin position="48"/>
        <end position="67"/>
    </location>
</feature>
<feature type="non-terminal residue" evidence="4">
    <location>
        <position position="1"/>
    </location>
</feature>
<keyword evidence="2" id="KW-0472">Membrane</keyword>
<feature type="transmembrane region" description="Helical" evidence="2">
    <location>
        <begin position="469"/>
        <end position="491"/>
    </location>
</feature>
<dbReference type="PANTHER" id="PTHR11161">
    <property type="entry name" value="O-ACYLTRANSFERASE"/>
    <property type="match status" value="1"/>
</dbReference>
<dbReference type="InterPro" id="IPR052728">
    <property type="entry name" value="O2_lipid_transport_reg"/>
</dbReference>
<feature type="transmembrane region" description="Helical" evidence="2">
    <location>
        <begin position="436"/>
        <end position="457"/>
    </location>
</feature>
<protein>
    <recommendedName>
        <fullName evidence="3">Acyltransferase 3 domain-containing protein</fullName>
    </recommendedName>
</protein>
<dbReference type="AlphaFoldDB" id="A0A1B6LQF9"/>
<feature type="region of interest" description="Disordered" evidence="1">
    <location>
        <begin position="514"/>
        <end position="534"/>
    </location>
</feature>
<evidence type="ECO:0000259" key="3">
    <source>
        <dbReference type="Pfam" id="PF01757"/>
    </source>
</evidence>
<feature type="transmembrane region" description="Helical" evidence="2">
    <location>
        <begin position="102"/>
        <end position="121"/>
    </location>
</feature>
<keyword evidence="2" id="KW-1133">Transmembrane helix</keyword>
<accession>A0A1B6LQF9</accession>
<evidence type="ECO:0000256" key="2">
    <source>
        <dbReference type="SAM" id="Phobius"/>
    </source>
</evidence>
<evidence type="ECO:0000256" key="1">
    <source>
        <dbReference type="SAM" id="MobiDB-lite"/>
    </source>
</evidence>
<organism evidence="4">
    <name type="scientific">Graphocephala atropunctata</name>
    <dbReference type="NCBI Taxonomy" id="36148"/>
    <lineage>
        <taxon>Eukaryota</taxon>
        <taxon>Metazoa</taxon>
        <taxon>Ecdysozoa</taxon>
        <taxon>Arthropoda</taxon>
        <taxon>Hexapoda</taxon>
        <taxon>Insecta</taxon>
        <taxon>Pterygota</taxon>
        <taxon>Neoptera</taxon>
        <taxon>Paraneoptera</taxon>
        <taxon>Hemiptera</taxon>
        <taxon>Auchenorrhyncha</taxon>
        <taxon>Membracoidea</taxon>
        <taxon>Cicadellidae</taxon>
        <taxon>Cicadellinae</taxon>
        <taxon>Cicadellini</taxon>
        <taxon>Graphocephala</taxon>
    </lineage>
</organism>
<gene>
    <name evidence="4" type="ORF">g.18723</name>
</gene>
<feature type="transmembrane region" description="Helical" evidence="2">
    <location>
        <begin position="359"/>
        <end position="382"/>
    </location>
</feature>
<dbReference type="InterPro" id="IPR002656">
    <property type="entry name" value="Acyl_transf_3_dom"/>
</dbReference>
<proteinExistence type="predicted"/>
<feature type="compositionally biased region" description="Polar residues" evidence="1">
    <location>
        <begin position="520"/>
        <end position="534"/>
    </location>
</feature>
<feature type="transmembrane region" description="Helical" evidence="2">
    <location>
        <begin position="251"/>
        <end position="270"/>
    </location>
</feature>
<feature type="transmembrane region" description="Helical" evidence="2">
    <location>
        <begin position="277"/>
        <end position="298"/>
    </location>
</feature>
<reference evidence="4" key="1">
    <citation type="submission" date="2015-11" db="EMBL/GenBank/DDBJ databases">
        <title>De novo transcriptome assembly of four potential Pierce s Disease insect vectors from Arizona vineyards.</title>
        <authorList>
            <person name="Tassone E.E."/>
        </authorList>
    </citation>
    <scope>NUCLEOTIDE SEQUENCE</scope>
</reference>
<feature type="domain" description="Acyltransferase 3" evidence="3">
    <location>
        <begin position="101"/>
        <end position="465"/>
    </location>
</feature>
<dbReference type="EMBL" id="GEBQ01014193">
    <property type="protein sequence ID" value="JAT25784.1"/>
    <property type="molecule type" value="Transcribed_RNA"/>
</dbReference>
<feature type="transmembrane region" description="Helical" evidence="2">
    <location>
        <begin position="327"/>
        <end position="347"/>
    </location>
</feature>
<name>A0A1B6LQF9_9HEMI</name>
<feature type="transmembrane region" description="Helical" evidence="2">
    <location>
        <begin position="141"/>
        <end position="167"/>
    </location>
</feature>
<feature type="transmembrane region" description="Helical" evidence="2">
    <location>
        <begin position="187"/>
        <end position="208"/>
    </location>
</feature>
<dbReference type="GO" id="GO:0016747">
    <property type="term" value="F:acyltransferase activity, transferring groups other than amino-acyl groups"/>
    <property type="evidence" value="ECO:0007669"/>
    <property type="project" value="InterPro"/>
</dbReference>
<evidence type="ECO:0000313" key="4">
    <source>
        <dbReference type="EMBL" id="JAT25784.1"/>
    </source>
</evidence>
<dbReference type="PANTHER" id="PTHR11161:SF0">
    <property type="entry name" value="O-ACYLTRANSFERASE LIKE PROTEIN"/>
    <property type="match status" value="1"/>
</dbReference>
<sequence length="534" mass="60087">IEDIAIHVNRSLANINVTVYRPDEEDFVDHSHLTCTTADSISFRIKDYIAMSVFAVIALFVVAGTAYELRYGPKSVVTVFSLASNFQGLMDTRTPSAEISCLNGLRVIFIIAVLMFNRMLSHLLMPSTRLKTIMEVLDSKTIAIFEVIPKTIDGFFLIGGAVLSYGFFRKRQKGVSFNVIRFYVNRYVRLTPVLALLMMFSYSLAVYLTRGPIWTRMVGSFETPCEQYWWTGLLHISNYVNPDATCVSHSWYLACDFQLNIIAPLFLILLQKRPKIGWILLGVCIAASVVGATVNAYLRELGSGFMLSEFTSSRNSDLSYPIDHKGIHYRISTFLMGIGLGYLVFTVKQNKANQNISKVLWQVGWVVSTSILAAVVAVTVVMVDPDHKFCPWLDPLFVGLSRPLFCISLSWVILACTLGYGGFLNQFLSWSGFRPLARLTYGVYLVHYLGFTKQLYGMQVPLTFSFIDYVYLLGGDLVVSFTIAAALYVTVETPCCRLATYFLKGKKKRDSIDETHQMSDFRTSTKGSEQQQNN</sequence>
<feature type="transmembrane region" description="Helical" evidence="2">
    <location>
        <begin position="402"/>
        <end position="424"/>
    </location>
</feature>
<dbReference type="Pfam" id="PF01757">
    <property type="entry name" value="Acyl_transf_3"/>
    <property type="match status" value="1"/>
</dbReference>